<dbReference type="InterPro" id="IPR002347">
    <property type="entry name" value="SDR_fam"/>
</dbReference>
<dbReference type="RefSeq" id="WP_344636994.1">
    <property type="nucleotide sequence ID" value="NZ_BAAATR010000012.1"/>
</dbReference>
<dbReference type="InterPro" id="IPR020904">
    <property type="entry name" value="Sc_DH/Rdtase_CS"/>
</dbReference>
<dbReference type="InterPro" id="IPR036291">
    <property type="entry name" value="NAD(P)-bd_dom_sf"/>
</dbReference>
<name>A0ABP5QY01_9ACTN</name>
<dbReference type="PROSITE" id="PS00061">
    <property type="entry name" value="ADH_SHORT"/>
    <property type="match status" value="1"/>
</dbReference>
<comment type="caution">
    <text evidence="5">The sequence shown here is derived from an EMBL/GenBank/DDBJ whole genome shotgun (WGS) entry which is preliminary data.</text>
</comment>
<dbReference type="InterPro" id="IPR057326">
    <property type="entry name" value="KR_dom"/>
</dbReference>
<dbReference type="EMBL" id="BAAATR010000012">
    <property type="protein sequence ID" value="GAA2247082.1"/>
    <property type="molecule type" value="Genomic_DNA"/>
</dbReference>
<dbReference type="CDD" id="cd05233">
    <property type="entry name" value="SDR_c"/>
    <property type="match status" value="1"/>
</dbReference>
<evidence type="ECO:0000256" key="3">
    <source>
        <dbReference type="RuleBase" id="RU000363"/>
    </source>
</evidence>
<dbReference type="PRINTS" id="PR00080">
    <property type="entry name" value="SDRFAMILY"/>
</dbReference>
<reference evidence="6" key="1">
    <citation type="journal article" date="2019" name="Int. J. Syst. Evol. Microbiol.">
        <title>The Global Catalogue of Microorganisms (GCM) 10K type strain sequencing project: providing services to taxonomists for standard genome sequencing and annotation.</title>
        <authorList>
            <consortium name="The Broad Institute Genomics Platform"/>
            <consortium name="The Broad Institute Genome Sequencing Center for Infectious Disease"/>
            <person name="Wu L."/>
            <person name="Ma J."/>
        </authorList>
    </citation>
    <scope>NUCLEOTIDE SEQUENCE [LARGE SCALE GENOMIC DNA]</scope>
    <source>
        <strain evidence="6">JCM 7356</strain>
    </source>
</reference>
<dbReference type="PANTHER" id="PTHR44196">
    <property type="entry name" value="DEHYDROGENASE/REDUCTASE SDR FAMILY MEMBER 7B"/>
    <property type="match status" value="1"/>
</dbReference>
<dbReference type="PANTHER" id="PTHR44196:SF1">
    <property type="entry name" value="DEHYDROGENASE_REDUCTASE SDR FAMILY MEMBER 7B"/>
    <property type="match status" value="1"/>
</dbReference>
<accession>A0ABP5QY01</accession>
<evidence type="ECO:0000313" key="6">
    <source>
        <dbReference type="Proteomes" id="UP001500305"/>
    </source>
</evidence>
<dbReference type="NCBIfam" id="NF004526">
    <property type="entry name" value="PRK05872.1"/>
    <property type="match status" value="1"/>
</dbReference>
<dbReference type="SMART" id="SM00822">
    <property type="entry name" value="PKS_KR"/>
    <property type="match status" value="1"/>
</dbReference>
<organism evidence="5 6">
    <name type="scientific">Kitasatospora cystarginea</name>
    <dbReference type="NCBI Taxonomy" id="58350"/>
    <lineage>
        <taxon>Bacteria</taxon>
        <taxon>Bacillati</taxon>
        <taxon>Actinomycetota</taxon>
        <taxon>Actinomycetes</taxon>
        <taxon>Kitasatosporales</taxon>
        <taxon>Streptomycetaceae</taxon>
        <taxon>Kitasatospora</taxon>
    </lineage>
</organism>
<evidence type="ECO:0000256" key="2">
    <source>
        <dbReference type="ARBA" id="ARBA00023002"/>
    </source>
</evidence>
<dbReference type="Gene3D" id="3.40.50.720">
    <property type="entry name" value="NAD(P)-binding Rossmann-like Domain"/>
    <property type="match status" value="1"/>
</dbReference>
<dbReference type="PRINTS" id="PR00081">
    <property type="entry name" value="GDHRDH"/>
</dbReference>
<sequence>MSTTVPLAVQVVVVTGAARGVGAQLARKLAQRGARVALVGLEPEELKAVAAQCGPDARYWEADVTDLDALSAVARQIQDHYGRIDTVVANAGIALGGPLQDSDPRAFERVIEVNLLGSVATARAFLPALVFSRGYLLQIASLAALTPAPLMAAYCASKAGVEAFAHSLRAEVAYQGVKVGVGYLSWTDTDMVRGADQDTVLAQMRSRLPWPANKTYPLAPAVDRLVAGIARRSPHVYAQAWLRGMQSVRGVLPGLIATVGARDVARLAPRLKATAATRLRPVGAGGAADTAARRAAVE</sequence>
<evidence type="ECO:0000313" key="5">
    <source>
        <dbReference type="EMBL" id="GAA2247082.1"/>
    </source>
</evidence>
<evidence type="ECO:0000259" key="4">
    <source>
        <dbReference type="SMART" id="SM00822"/>
    </source>
</evidence>
<keyword evidence="6" id="KW-1185">Reference proteome</keyword>
<evidence type="ECO:0000256" key="1">
    <source>
        <dbReference type="ARBA" id="ARBA00006484"/>
    </source>
</evidence>
<comment type="similarity">
    <text evidence="1 3">Belongs to the short-chain dehydrogenases/reductases (SDR) family.</text>
</comment>
<dbReference type="Proteomes" id="UP001500305">
    <property type="component" value="Unassembled WGS sequence"/>
</dbReference>
<dbReference type="SUPFAM" id="SSF51735">
    <property type="entry name" value="NAD(P)-binding Rossmann-fold domains"/>
    <property type="match status" value="1"/>
</dbReference>
<dbReference type="Pfam" id="PF00106">
    <property type="entry name" value="adh_short"/>
    <property type="match status" value="1"/>
</dbReference>
<keyword evidence="2" id="KW-0560">Oxidoreductase</keyword>
<protein>
    <submittedName>
        <fullName evidence="5">SDR family oxidoreductase</fullName>
    </submittedName>
</protein>
<feature type="domain" description="Ketoreductase" evidence="4">
    <location>
        <begin position="10"/>
        <end position="189"/>
    </location>
</feature>
<gene>
    <name evidence="5" type="ORF">GCM10010430_31450</name>
</gene>
<proteinExistence type="inferred from homology"/>